<evidence type="ECO:0008006" key="2">
    <source>
        <dbReference type="Google" id="ProtNLM"/>
    </source>
</evidence>
<protein>
    <recommendedName>
        <fullName evidence="2">Precorrin-2 dehydrogenase</fullName>
    </recommendedName>
</protein>
<evidence type="ECO:0000313" key="1">
    <source>
        <dbReference type="EMBL" id="SVD53457.1"/>
    </source>
</evidence>
<proteinExistence type="predicted"/>
<sequence>MPTNASAPLFPVFLKLAARPVLLVGGGPVATAKLDALLD</sequence>
<name>A0A382W3V4_9ZZZZ</name>
<accession>A0A382W3V4</accession>
<organism evidence="1">
    <name type="scientific">marine metagenome</name>
    <dbReference type="NCBI Taxonomy" id="408172"/>
    <lineage>
        <taxon>unclassified sequences</taxon>
        <taxon>metagenomes</taxon>
        <taxon>ecological metagenomes</taxon>
    </lineage>
</organism>
<dbReference type="AlphaFoldDB" id="A0A382W3V4"/>
<gene>
    <name evidence="1" type="ORF">METZ01_LOCUS406311</name>
</gene>
<dbReference type="Pfam" id="PF13241">
    <property type="entry name" value="NAD_binding_7"/>
    <property type="match status" value="1"/>
</dbReference>
<dbReference type="EMBL" id="UINC01156821">
    <property type="protein sequence ID" value="SVD53457.1"/>
    <property type="molecule type" value="Genomic_DNA"/>
</dbReference>
<reference evidence="1" key="1">
    <citation type="submission" date="2018-05" db="EMBL/GenBank/DDBJ databases">
        <authorList>
            <person name="Lanie J.A."/>
            <person name="Ng W.-L."/>
            <person name="Kazmierczak K.M."/>
            <person name="Andrzejewski T.M."/>
            <person name="Davidsen T.M."/>
            <person name="Wayne K.J."/>
            <person name="Tettelin H."/>
            <person name="Glass J.I."/>
            <person name="Rusch D."/>
            <person name="Podicherti R."/>
            <person name="Tsui H.-C.T."/>
            <person name="Winkler M.E."/>
        </authorList>
    </citation>
    <scope>NUCLEOTIDE SEQUENCE</scope>
</reference>
<feature type="non-terminal residue" evidence="1">
    <location>
        <position position="39"/>
    </location>
</feature>
<dbReference type="Gene3D" id="3.40.50.720">
    <property type="entry name" value="NAD(P)-binding Rossmann-like Domain"/>
    <property type="match status" value="1"/>
</dbReference>